<dbReference type="AlphaFoldDB" id="A0AAD1X9W0"/>
<evidence type="ECO:0000313" key="3">
    <source>
        <dbReference type="Proteomes" id="UP001295684"/>
    </source>
</evidence>
<evidence type="ECO:0000256" key="1">
    <source>
        <dbReference type="SAM" id="MobiDB-lite"/>
    </source>
</evidence>
<comment type="caution">
    <text evidence="2">The sequence shown here is derived from an EMBL/GenBank/DDBJ whole genome shotgun (WGS) entry which is preliminary data.</text>
</comment>
<gene>
    <name evidence="2" type="ORF">ECRASSUSDP1_LOCUS4071</name>
</gene>
<reference evidence="2" key="1">
    <citation type="submission" date="2023-07" db="EMBL/GenBank/DDBJ databases">
        <authorList>
            <consortium name="AG Swart"/>
            <person name="Singh M."/>
            <person name="Singh A."/>
            <person name="Seah K."/>
            <person name="Emmerich C."/>
        </authorList>
    </citation>
    <scope>NUCLEOTIDE SEQUENCE</scope>
    <source>
        <strain evidence="2">DP1</strain>
    </source>
</reference>
<proteinExistence type="predicted"/>
<evidence type="ECO:0000313" key="2">
    <source>
        <dbReference type="EMBL" id="CAI2362745.1"/>
    </source>
</evidence>
<dbReference type="Proteomes" id="UP001295684">
    <property type="component" value="Unassembled WGS sequence"/>
</dbReference>
<sequence>MRNNLNHLGKLQNQSGDIETLLYNFKTPSESLTKFISPITKSYSKAGKSTCITPSDQPDLEKSTFSSQNPYNTSSYQSPIIKRTCSHSITRPLNLSSKIAKLHQKYLRSPTERQLSDVINQQYIAFLEKKELSCKKDQFNKSCKIYIKNKRNHKRNQSEIHNPKDQQWMEHVLSKTWLKIHSKGYYDSFENNQIPSKDIQKEPRLKPRDPYFDKTKKIPLPYDKFSFKTSKIKKVLDRDKSFFKANYGSPLFDNSTLMKYSENKNKFANALRKYSKNPRSAPNEESTGNENIVIENEKVPVELKRGKTFVQEKEIAKYNTNKVDIKFLNTDTEVPFKLQPFRTKRPSLSSIERLKNRITSFRPNCKLKVPKRIYGISIKNKILNKTKILMKNKEVQNYTTIKSRQRNLRRINHQKKNTKYDVSKNLNLDLII</sequence>
<protein>
    <submittedName>
        <fullName evidence="2">Uncharacterized protein</fullName>
    </submittedName>
</protein>
<feature type="region of interest" description="Disordered" evidence="1">
    <location>
        <begin position="48"/>
        <end position="76"/>
    </location>
</feature>
<feature type="compositionally biased region" description="Polar residues" evidence="1">
    <location>
        <begin position="63"/>
        <end position="76"/>
    </location>
</feature>
<name>A0AAD1X9W0_EUPCR</name>
<accession>A0AAD1X9W0</accession>
<organism evidence="2 3">
    <name type="scientific">Euplotes crassus</name>
    <dbReference type="NCBI Taxonomy" id="5936"/>
    <lineage>
        <taxon>Eukaryota</taxon>
        <taxon>Sar</taxon>
        <taxon>Alveolata</taxon>
        <taxon>Ciliophora</taxon>
        <taxon>Intramacronucleata</taxon>
        <taxon>Spirotrichea</taxon>
        <taxon>Hypotrichia</taxon>
        <taxon>Euplotida</taxon>
        <taxon>Euplotidae</taxon>
        <taxon>Moneuplotes</taxon>
    </lineage>
</organism>
<dbReference type="EMBL" id="CAMPGE010003899">
    <property type="protein sequence ID" value="CAI2362745.1"/>
    <property type="molecule type" value="Genomic_DNA"/>
</dbReference>
<keyword evidence="3" id="KW-1185">Reference proteome</keyword>